<gene>
    <name evidence="3" type="ORF">LSH36_353g00003</name>
</gene>
<feature type="compositionally biased region" description="Polar residues" evidence="1">
    <location>
        <begin position="166"/>
        <end position="190"/>
    </location>
</feature>
<keyword evidence="2" id="KW-1133">Transmembrane helix</keyword>
<sequence>MVQQKVTTTTTTRIEVVKVEMDGYFIGGMICVALGVILIIIAVVYLITWCCRIRKNKHQNRLRRRHLEHMRYLEEYSIKTGDSPNEVIKHNNNTTTPLDNEVFKWDQADLVNLGYVSDNTLERISQKGPKLDAHMNGSSSSFAPQRPHSRTGSSGSRPSSMTSLSQSIGADSSRLKTVSGKSQQRISNGTRDVEGKVRSDRLADVPV</sequence>
<dbReference type="EMBL" id="JAODUP010000353">
    <property type="protein sequence ID" value="KAK2151715.1"/>
    <property type="molecule type" value="Genomic_DNA"/>
</dbReference>
<evidence type="ECO:0000313" key="3">
    <source>
        <dbReference type="EMBL" id="KAK2151715.1"/>
    </source>
</evidence>
<keyword evidence="2" id="KW-0812">Transmembrane</keyword>
<feature type="region of interest" description="Disordered" evidence="1">
    <location>
        <begin position="127"/>
        <end position="207"/>
    </location>
</feature>
<reference evidence="3" key="1">
    <citation type="journal article" date="2023" name="Mol. Biol. Evol.">
        <title>Third-Generation Sequencing Reveals the Adaptive Role of the Epigenome in Three Deep-Sea Polychaetes.</title>
        <authorList>
            <person name="Perez M."/>
            <person name="Aroh O."/>
            <person name="Sun Y."/>
            <person name="Lan Y."/>
            <person name="Juniper S.K."/>
            <person name="Young C.R."/>
            <person name="Angers B."/>
            <person name="Qian P.Y."/>
        </authorList>
    </citation>
    <scope>NUCLEOTIDE SEQUENCE</scope>
    <source>
        <strain evidence="3">P08H-3</strain>
    </source>
</reference>
<evidence type="ECO:0000256" key="2">
    <source>
        <dbReference type="SAM" id="Phobius"/>
    </source>
</evidence>
<proteinExistence type="predicted"/>
<feature type="compositionally biased region" description="Basic and acidic residues" evidence="1">
    <location>
        <begin position="191"/>
        <end position="207"/>
    </location>
</feature>
<feature type="compositionally biased region" description="Low complexity" evidence="1">
    <location>
        <begin position="150"/>
        <end position="165"/>
    </location>
</feature>
<protein>
    <submittedName>
        <fullName evidence="3">Uncharacterized protein</fullName>
    </submittedName>
</protein>
<keyword evidence="2" id="KW-0472">Membrane</keyword>
<evidence type="ECO:0000256" key="1">
    <source>
        <dbReference type="SAM" id="MobiDB-lite"/>
    </source>
</evidence>
<evidence type="ECO:0000313" key="4">
    <source>
        <dbReference type="Proteomes" id="UP001208570"/>
    </source>
</evidence>
<comment type="caution">
    <text evidence="3">The sequence shown here is derived from an EMBL/GenBank/DDBJ whole genome shotgun (WGS) entry which is preliminary data.</text>
</comment>
<organism evidence="3 4">
    <name type="scientific">Paralvinella palmiformis</name>
    <dbReference type="NCBI Taxonomy" id="53620"/>
    <lineage>
        <taxon>Eukaryota</taxon>
        <taxon>Metazoa</taxon>
        <taxon>Spiralia</taxon>
        <taxon>Lophotrochozoa</taxon>
        <taxon>Annelida</taxon>
        <taxon>Polychaeta</taxon>
        <taxon>Sedentaria</taxon>
        <taxon>Canalipalpata</taxon>
        <taxon>Terebellida</taxon>
        <taxon>Terebelliformia</taxon>
        <taxon>Alvinellidae</taxon>
        <taxon>Paralvinella</taxon>
    </lineage>
</organism>
<name>A0AAD9JFY7_9ANNE</name>
<keyword evidence="4" id="KW-1185">Reference proteome</keyword>
<dbReference type="Proteomes" id="UP001208570">
    <property type="component" value="Unassembled WGS sequence"/>
</dbReference>
<accession>A0AAD9JFY7</accession>
<dbReference type="AlphaFoldDB" id="A0AAD9JFY7"/>
<feature type="transmembrane region" description="Helical" evidence="2">
    <location>
        <begin position="24"/>
        <end position="51"/>
    </location>
</feature>